<proteinExistence type="predicted"/>
<dbReference type="KEGG" id="apac:S7S_04745"/>
<keyword evidence="4" id="KW-0449">Lipoprotein</keyword>
<dbReference type="PANTHER" id="PTHR34606:SF4">
    <property type="entry name" value="OUTER MEMBRANE LIPOPROTEIN DOLP"/>
    <property type="match status" value="1"/>
</dbReference>
<keyword evidence="1 2" id="KW-0732">Signal</keyword>
<feature type="chain" id="PRO_5002111940" evidence="2">
    <location>
        <begin position="27"/>
        <end position="199"/>
    </location>
</feature>
<dbReference type="EMBL" id="CP004387">
    <property type="protein sequence ID" value="AJD47371.1"/>
    <property type="molecule type" value="Genomic_DNA"/>
</dbReference>
<dbReference type="STRING" id="391936.S7S_04745"/>
<feature type="domain" description="BON" evidence="3">
    <location>
        <begin position="51"/>
        <end position="121"/>
    </location>
</feature>
<evidence type="ECO:0000313" key="4">
    <source>
        <dbReference type="EMBL" id="AJD47371.1"/>
    </source>
</evidence>
<sequence length="199" mass="21549">MAVTSGRGALWSALALSLTLSLTGCASVTASWSDEPVDTSHGSRTFGARIEDGSIERKVRINLLRDDPRFAEESSFDVVSFNGNVLLVGEVPDAQLKARASDIAGRVRHVRNVHNELQVGPRSSWVAGFNDGWLTTKTKSRLLIDGDAPGTRTKVVTANGVVYLMGLLTRAEADAAVEQVQRVYGVQKIVKIIEYIDQP</sequence>
<accession>A0A0B4XJW3</accession>
<reference evidence="4 5" key="1">
    <citation type="journal article" date="2012" name="J. Bacteriol.">
        <title>Genome sequence of an alkane-degrading bacterium, Alcanivorax pacificus type strain W11-5, isolated from deep sea sediment.</title>
        <authorList>
            <person name="Lai Q."/>
            <person name="Shao Z."/>
        </authorList>
    </citation>
    <scope>NUCLEOTIDE SEQUENCE [LARGE SCALE GENOMIC DNA]</scope>
    <source>
        <strain evidence="4 5">W11-5</strain>
    </source>
</reference>
<evidence type="ECO:0000256" key="1">
    <source>
        <dbReference type="ARBA" id="ARBA00022729"/>
    </source>
</evidence>
<dbReference type="InterPro" id="IPR007055">
    <property type="entry name" value="BON_dom"/>
</dbReference>
<dbReference type="Pfam" id="PF04972">
    <property type="entry name" value="BON"/>
    <property type="match status" value="2"/>
</dbReference>
<dbReference type="RefSeq" id="WP_008739500.1">
    <property type="nucleotide sequence ID" value="NZ_CP004387.1"/>
</dbReference>
<evidence type="ECO:0000259" key="3">
    <source>
        <dbReference type="PROSITE" id="PS50914"/>
    </source>
</evidence>
<dbReference type="InterPro" id="IPR051686">
    <property type="entry name" value="Lipoprotein_DolP"/>
</dbReference>
<dbReference type="InterPro" id="IPR014004">
    <property type="entry name" value="Transpt-assoc_nodulatn_dom_bac"/>
</dbReference>
<dbReference type="OrthoDB" id="9783990at2"/>
<evidence type="ECO:0000313" key="5">
    <source>
        <dbReference type="Proteomes" id="UP000006764"/>
    </source>
</evidence>
<dbReference type="PANTHER" id="PTHR34606">
    <property type="entry name" value="BON DOMAIN-CONTAINING PROTEIN"/>
    <property type="match status" value="1"/>
</dbReference>
<dbReference type="HOGENOM" id="CLU_083606_1_1_6"/>
<dbReference type="SMART" id="SM00749">
    <property type="entry name" value="BON"/>
    <property type="match status" value="2"/>
</dbReference>
<dbReference type="Proteomes" id="UP000006764">
    <property type="component" value="Chromosome"/>
</dbReference>
<name>A0A0B4XJW3_9GAMM</name>
<dbReference type="PROSITE" id="PS50914">
    <property type="entry name" value="BON"/>
    <property type="match status" value="1"/>
</dbReference>
<protein>
    <submittedName>
        <fullName evidence="4">Lipoprotein</fullName>
    </submittedName>
</protein>
<gene>
    <name evidence="4" type="ORF">S7S_04745</name>
</gene>
<dbReference type="Gene3D" id="3.40.1520.20">
    <property type="match status" value="1"/>
</dbReference>
<feature type="signal peptide" evidence="2">
    <location>
        <begin position="1"/>
        <end position="26"/>
    </location>
</feature>
<keyword evidence="5" id="KW-1185">Reference proteome</keyword>
<dbReference type="PROSITE" id="PS51257">
    <property type="entry name" value="PROKAR_LIPOPROTEIN"/>
    <property type="match status" value="1"/>
</dbReference>
<organism evidence="4 5">
    <name type="scientific">Isoalcanivorax pacificus W11-5</name>
    <dbReference type="NCBI Taxonomy" id="391936"/>
    <lineage>
        <taxon>Bacteria</taxon>
        <taxon>Pseudomonadati</taxon>
        <taxon>Pseudomonadota</taxon>
        <taxon>Gammaproteobacteria</taxon>
        <taxon>Oceanospirillales</taxon>
        <taxon>Alcanivoracaceae</taxon>
        <taxon>Isoalcanivorax</taxon>
    </lineage>
</organism>
<evidence type="ECO:0000256" key="2">
    <source>
        <dbReference type="SAM" id="SignalP"/>
    </source>
</evidence>
<dbReference type="AlphaFoldDB" id="A0A0B4XJW3"/>